<organism evidence="2 3">
    <name type="scientific">Camelimonas lactis</name>
    <dbReference type="NCBI Taxonomy" id="659006"/>
    <lineage>
        <taxon>Bacteria</taxon>
        <taxon>Pseudomonadati</taxon>
        <taxon>Pseudomonadota</taxon>
        <taxon>Alphaproteobacteria</taxon>
        <taxon>Hyphomicrobiales</taxon>
        <taxon>Chelatococcaceae</taxon>
        <taxon>Camelimonas</taxon>
    </lineage>
</organism>
<evidence type="ECO:0000313" key="2">
    <source>
        <dbReference type="EMBL" id="TCO15861.1"/>
    </source>
</evidence>
<comment type="caution">
    <text evidence="2">The sequence shown here is derived from an EMBL/GenBank/DDBJ whole genome shotgun (WGS) entry which is preliminary data.</text>
</comment>
<accession>A0A4R2GXB4</accession>
<protein>
    <submittedName>
        <fullName evidence="2">Uncharacterized protein</fullName>
    </submittedName>
</protein>
<evidence type="ECO:0000313" key="3">
    <source>
        <dbReference type="Proteomes" id="UP000294881"/>
    </source>
</evidence>
<name>A0A4R2GXB4_9HYPH</name>
<proteinExistence type="predicted"/>
<dbReference type="EMBL" id="SLWL01000001">
    <property type="protein sequence ID" value="TCO15861.1"/>
    <property type="molecule type" value="Genomic_DNA"/>
</dbReference>
<dbReference type="Proteomes" id="UP000294881">
    <property type="component" value="Unassembled WGS sequence"/>
</dbReference>
<dbReference type="OrthoDB" id="8451613at2"/>
<gene>
    <name evidence="2" type="ORF">EV666_101110</name>
</gene>
<keyword evidence="3" id="KW-1185">Reference proteome</keyword>
<sequence>MTGAAKANRQAKRRAAAKAPAWRSKVVEGERTVDDPYQPGLKVRARVNLAEHPLELMRARGRIDDAQYEAGVRFRAIYERAMIGGGGGIDPARIRVDGGAPGDAFTDDVAMALNDLRRLSRDLGMIGYRVLQAVAGQGETISDLAARWPGTDAERIKRDYLMLRVREALEFLALDVWGARGRSG</sequence>
<evidence type="ECO:0000256" key="1">
    <source>
        <dbReference type="SAM" id="MobiDB-lite"/>
    </source>
</evidence>
<feature type="region of interest" description="Disordered" evidence="1">
    <location>
        <begin position="1"/>
        <end position="25"/>
    </location>
</feature>
<reference evidence="2 3" key="1">
    <citation type="submission" date="2019-03" db="EMBL/GenBank/DDBJ databases">
        <title>Genomic Encyclopedia of Type Strains, Phase IV (KMG-IV): sequencing the most valuable type-strain genomes for metagenomic binning, comparative biology and taxonomic classification.</title>
        <authorList>
            <person name="Goeker M."/>
        </authorList>
    </citation>
    <scope>NUCLEOTIDE SEQUENCE [LARGE SCALE GENOMIC DNA]</scope>
    <source>
        <strain evidence="2 3">DSM 22958</strain>
    </source>
</reference>
<dbReference type="RefSeq" id="WP_132001320.1">
    <property type="nucleotide sequence ID" value="NZ_JBHUNN010000002.1"/>
</dbReference>
<dbReference type="AlphaFoldDB" id="A0A4R2GXB4"/>